<evidence type="ECO:0000256" key="3">
    <source>
        <dbReference type="SAM" id="Phobius"/>
    </source>
</evidence>
<name>A0AA43QFI0_9LECA</name>
<dbReference type="Proteomes" id="UP001161017">
    <property type="component" value="Unassembled WGS sequence"/>
</dbReference>
<keyword evidence="6" id="KW-1185">Reference proteome</keyword>
<keyword evidence="3" id="KW-0472">Membrane</keyword>
<organism evidence="5 6">
    <name type="scientific">Ramalina farinacea</name>
    <dbReference type="NCBI Taxonomy" id="258253"/>
    <lineage>
        <taxon>Eukaryota</taxon>
        <taxon>Fungi</taxon>
        <taxon>Dikarya</taxon>
        <taxon>Ascomycota</taxon>
        <taxon>Pezizomycotina</taxon>
        <taxon>Lecanoromycetes</taxon>
        <taxon>OSLEUM clade</taxon>
        <taxon>Lecanoromycetidae</taxon>
        <taxon>Lecanorales</taxon>
        <taxon>Lecanorineae</taxon>
        <taxon>Ramalinaceae</taxon>
        <taxon>Ramalina</taxon>
    </lineage>
</organism>
<feature type="coiled-coil region" evidence="1">
    <location>
        <begin position="397"/>
        <end position="424"/>
    </location>
</feature>
<feature type="chain" id="PRO_5041466264" evidence="4">
    <location>
        <begin position="22"/>
        <end position="542"/>
    </location>
</feature>
<protein>
    <submittedName>
        <fullName evidence="5">Uncharacterized protein</fullName>
    </submittedName>
</protein>
<feature type="transmembrane region" description="Helical" evidence="3">
    <location>
        <begin position="286"/>
        <end position="310"/>
    </location>
</feature>
<feature type="compositionally biased region" description="Basic and acidic residues" evidence="2">
    <location>
        <begin position="528"/>
        <end position="542"/>
    </location>
</feature>
<feature type="region of interest" description="Disordered" evidence="2">
    <location>
        <begin position="504"/>
        <end position="542"/>
    </location>
</feature>
<comment type="caution">
    <text evidence="5">The sequence shown here is derived from an EMBL/GenBank/DDBJ whole genome shotgun (WGS) entry which is preliminary data.</text>
</comment>
<keyword evidence="3" id="KW-1133">Transmembrane helix</keyword>
<evidence type="ECO:0000256" key="4">
    <source>
        <dbReference type="SAM" id="SignalP"/>
    </source>
</evidence>
<keyword evidence="3" id="KW-0812">Transmembrane</keyword>
<reference evidence="5" key="1">
    <citation type="journal article" date="2023" name="Genome Biol. Evol.">
        <title>First Whole Genome Sequence and Flow Cytometry Genome Size Data for the Lichen-Forming Fungus Ramalina farinacea (Ascomycota).</title>
        <authorList>
            <person name="Llewellyn T."/>
            <person name="Mian S."/>
            <person name="Hill R."/>
            <person name="Leitch I.J."/>
            <person name="Gaya E."/>
        </authorList>
    </citation>
    <scope>NUCLEOTIDE SEQUENCE</scope>
    <source>
        <strain evidence="5">LIQ254RAFAR</strain>
    </source>
</reference>
<dbReference type="EMBL" id="JAPUFD010000001">
    <property type="protein sequence ID" value="MDI1485607.1"/>
    <property type="molecule type" value="Genomic_DNA"/>
</dbReference>
<keyword evidence="4" id="KW-0732">Signal</keyword>
<keyword evidence="1" id="KW-0175">Coiled coil</keyword>
<evidence type="ECO:0000256" key="1">
    <source>
        <dbReference type="SAM" id="Coils"/>
    </source>
</evidence>
<sequence>MKQTIAFRIVIAFTATWTAHSRNVPQRPRFDHDDEPMLDHLERDVPEDFLEPASLDKRRTPLSQYVNWHASLPWDNLASGGSPDDLLGQYSFQSGLSTVAWTAWYEGFDLPFFFNITTDFGFCKQSIVTGTDIGVYNYVNGTISDSTTMKDVAFDIIPLLTLNNYTDTQKQTDHLIVQAQASYDGHKQALLQVANFCATTGQSTLTPGQSTDPPPNDTQKIGNVYNELRRKLLMYGGLEEIELAEQGQAPPLTTTTVTSTPTAAPVVETAVIPGVLPGPTRHGYNFYIAVGSPTSLVLGAAVAFVNQLAWKQGNMANVDWSAVTNTAAALLLGFILSAAILGRYLAFGSFNDAGAQAAVVARNPTDTLVRPVVRTTASGTRRTINTSREALSGFALIANLRRTLRQQGEILNELEQNYQEHRLQGRPSSDPLGVNDLRQAGFSTPSLPVLTGSSNAGEGASAAAAASIPGSSNDQGVCTLEQSSAALAAAFSFMQGAHTYSWSDQEEDGLAEETGLHPASPDEEVVREDEGRDETGHCSKNQ</sequence>
<evidence type="ECO:0000313" key="5">
    <source>
        <dbReference type="EMBL" id="MDI1485607.1"/>
    </source>
</evidence>
<feature type="signal peptide" evidence="4">
    <location>
        <begin position="1"/>
        <end position="21"/>
    </location>
</feature>
<evidence type="ECO:0000313" key="6">
    <source>
        <dbReference type="Proteomes" id="UP001161017"/>
    </source>
</evidence>
<gene>
    <name evidence="5" type="ORF">OHK93_000745</name>
</gene>
<proteinExistence type="predicted"/>
<dbReference type="AlphaFoldDB" id="A0AA43QFI0"/>
<evidence type="ECO:0000256" key="2">
    <source>
        <dbReference type="SAM" id="MobiDB-lite"/>
    </source>
</evidence>
<accession>A0AA43QFI0</accession>
<feature type="transmembrane region" description="Helical" evidence="3">
    <location>
        <begin position="322"/>
        <end position="346"/>
    </location>
</feature>